<proteinExistence type="predicted"/>
<accession>A6I529</accession>
<dbReference type="AlphaFoldDB" id="A6I529"/>
<evidence type="ECO:0000313" key="2">
    <source>
        <dbReference type="Proteomes" id="UP000234681"/>
    </source>
</evidence>
<dbReference type="EMBL" id="CH473955">
    <property type="protein sequence ID" value="EDM10137.1"/>
    <property type="molecule type" value="Genomic_DNA"/>
</dbReference>
<gene>
    <name evidence="1" type="ORF">rCG_44681</name>
</gene>
<protein>
    <submittedName>
        <fullName evidence="1">RCG44681</fullName>
    </submittedName>
</protein>
<sequence length="31" mass="3588">MESEPLLIGTSWEDGNKCLFTSDRAQMTDRR</sequence>
<organism evidence="1 2">
    <name type="scientific">Rattus norvegicus</name>
    <name type="common">Rat</name>
    <dbReference type="NCBI Taxonomy" id="10116"/>
    <lineage>
        <taxon>Eukaryota</taxon>
        <taxon>Metazoa</taxon>
        <taxon>Chordata</taxon>
        <taxon>Craniata</taxon>
        <taxon>Vertebrata</taxon>
        <taxon>Euteleostomi</taxon>
        <taxon>Mammalia</taxon>
        <taxon>Eutheria</taxon>
        <taxon>Euarchontoglires</taxon>
        <taxon>Glires</taxon>
        <taxon>Rodentia</taxon>
        <taxon>Myomorpha</taxon>
        <taxon>Muroidea</taxon>
        <taxon>Muridae</taxon>
        <taxon>Murinae</taxon>
        <taxon>Rattus</taxon>
    </lineage>
</organism>
<feature type="non-terminal residue" evidence="1">
    <location>
        <position position="31"/>
    </location>
</feature>
<dbReference type="Proteomes" id="UP000234681">
    <property type="component" value="Chromosome 2"/>
</dbReference>
<evidence type="ECO:0000313" key="1">
    <source>
        <dbReference type="EMBL" id="EDM10137.1"/>
    </source>
</evidence>
<name>A6I529_RAT</name>
<reference evidence="2" key="1">
    <citation type="submission" date="2005-09" db="EMBL/GenBank/DDBJ databases">
        <authorList>
            <person name="Mural R.J."/>
            <person name="Li P.W."/>
            <person name="Adams M.D."/>
            <person name="Amanatides P.G."/>
            <person name="Baden-Tillson H."/>
            <person name="Barnstead M."/>
            <person name="Chin S.H."/>
            <person name="Dew I."/>
            <person name="Evans C.A."/>
            <person name="Ferriera S."/>
            <person name="Flanigan M."/>
            <person name="Fosler C."/>
            <person name="Glodek A."/>
            <person name="Gu Z."/>
            <person name="Holt R.A."/>
            <person name="Jennings D."/>
            <person name="Kraft C.L."/>
            <person name="Lu F."/>
            <person name="Nguyen T."/>
            <person name="Nusskern D.R."/>
            <person name="Pfannkoch C.M."/>
            <person name="Sitter C."/>
            <person name="Sutton G.G."/>
            <person name="Venter J.C."/>
            <person name="Wang Z."/>
            <person name="Woodage T."/>
            <person name="Zheng X.H."/>
            <person name="Zhong F."/>
        </authorList>
    </citation>
    <scope>NUCLEOTIDE SEQUENCE [LARGE SCALE GENOMIC DNA]</scope>
    <source>
        <strain>BN</strain>
        <strain evidence="2">Sprague-Dawley</strain>
    </source>
</reference>